<feature type="region of interest" description="Disordered" evidence="1">
    <location>
        <begin position="19"/>
        <end position="148"/>
    </location>
</feature>
<organism evidence="2 3">
    <name type="scientific">Phytophthora fragariaefolia</name>
    <dbReference type="NCBI Taxonomy" id="1490495"/>
    <lineage>
        <taxon>Eukaryota</taxon>
        <taxon>Sar</taxon>
        <taxon>Stramenopiles</taxon>
        <taxon>Oomycota</taxon>
        <taxon>Peronosporomycetes</taxon>
        <taxon>Peronosporales</taxon>
        <taxon>Peronosporaceae</taxon>
        <taxon>Phytophthora</taxon>
    </lineage>
</organism>
<evidence type="ECO:0000313" key="2">
    <source>
        <dbReference type="EMBL" id="GMG15769.1"/>
    </source>
</evidence>
<keyword evidence="3" id="KW-1185">Reference proteome</keyword>
<dbReference type="Proteomes" id="UP001165121">
    <property type="component" value="Unassembled WGS sequence"/>
</dbReference>
<dbReference type="AlphaFoldDB" id="A0A9W7DC74"/>
<feature type="compositionally biased region" description="Basic and acidic residues" evidence="1">
    <location>
        <begin position="134"/>
        <end position="148"/>
    </location>
</feature>
<protein>
    <submittedName>
        <fullName evidence="2">Unnamed protein product</fullName>
    </submittedName>
</protein>
<gene>
    <name evidence="2" type="ORF">Pfra01_002954200</name>
</gene>
<reference evidence="2" key="1">
    <citation type="submission" date="2023-04" db="EMBL/GenBank/DDBJ databases">
        <title>Phytophthora fragariaefolia NBRC 109709.</title>
        <authorList>
            <person name="Ichikawa N."/>
            <person name="Sato H."/>
            <person name="Tonouchi N."/>
        </authorList>
    </citation>
    <scope>NUCLEOTIDE SEQUENCE</scope>
    <source>
        <strain evidence="2">NBRC 109709</strain>
    </source>
</reference>
<dbReference type="EMBL" id="BSXT01018901">
    <property type="protein sequence ID" value="GMG15769.1"/>
    <property type="molecule type" value="Genomic_DNA"/>
</dbReference>
<accession>A0A9W7DC74</accession>
<evidence type="ECO:0000256" key="1">
    <source>
        <dbReference type="SAM" id="MobiDB-lite"/>
    </source>
</evidence>
<proteinExistence type="predicted"/>
<name>A0A9W7DC74_9STRA</name>
<comment type="caution">
    <text evidence="2">The sequence shown here is derived from an EMBL/GenBank/DDBJ whole genome shotgun (WGS) entry which is preliminary data.</text>
</comment>
<evidence type="ECO:0000313" key="3">
    <source>
        <dbReference type="Proteomes" id="UP001165121"/>
    </source>
</evidence>
<sequence length="148" mass="15537">MGTHPTFYVGLLKPYHPAAAIDASGSDPPSTDGGHSLSLPAISPLQEPGLGLRAQQDTLGGVRRNPPRSPPASRASDSNRDVQTRCAAPPRRSPRIVTVGSPPDPVRDQGDPPAQTSSAHGAADYVSPQGYLDQPRRGTRRSEDDCVA</sequence>